<dbReference type="Pfam" id="PF01476">
    <property type="entry name" value="LysM"/>
    <property type="match status" value="1"/>
</dbReference>
<sequence length="388" mass="42661">MHQPYRLHVGRLRFLLAAPGLAVALALAPGLHAQEATPGTIKVETHSSKWDYPKELKVPEGSRTHIVQKGDTLWDLSGKYLGNPYAWPQIWELNQWIKDPHWIYPGDPLIIDLTRAVATAGSVPDSVSNLQPDQRRLDSSALRRPELAFAFQDFIQLPFLAPQGAEAHYKSQGAFTLTSNRREDRRLLLEGETVYMNGGSEQGVKVGDRFLVLKTVARKLVHPTASKRHLGDVVQQVGVVRVITVQNKGSVATIERCLDGVEVGDHLVRFTEPANIPLQLRTDTGDPVKVAPGAAVVVFARDEHQHTAAGDMIIVDKGGNDGLKVGDVLLAVRVKTFPVGPDDDKKGATETTTHYLGQVIVVRTEAQTATCRVLRSNEEIRMGDTLTR</sequence>
<organism evidence="3 4">
    <name type="scientific">Geothrix oryzae</name>
    <dbReference type="NCBI Taxonomy" id="2927975"/>
    <lineage>
        <taxon>Bacteria</taxon>
        <taxon>Pseudomonadati</taxon>
        <taxon>Acidobacteriota</taxon>
        <taxon>Holophagae</taxon>
        <taxon>Holophagales</taxon>
        <taxon>Holophagaceae</taxon>
        <taxon>Geothrix</taxon>
    </lineage>
</organism>
<evidence type="ECO:0000313" key="4">
    <source>
        <dbReference type="Proteomes" id="UP001242010"/>
    </source>
</evidence>
<feature type="chain" id="PRO_5047041682" evidence="1">
    <location>
        <begin position="34"/>
        <end position="388"/>
    </location>
</feature>
<feature type="domain" description="LysM" evidence="2">
    <location>
        <begin position="63"/>
        <end position="111"/>
    </location>
</feature>
<keyword evidence="1" id="KW-0732">Signal</keyword>
<dbReference type="InterPro" id="IPR018392">
    <property type="entry name" value="LysM"/>
</dbReference>
<dbReference type="SMART" id="SM00257">
    <property type="entry name" value="LysM"/>
    <property type="match status" value="1"/>
</dbReference>
<dbReference type="InterPro" id="IPR052196">
    <property type="entry name" value="Bact_Kbp"/>
</dbReference>
<dbReference type="PANTHER" id="PTHR34700">
    <property type="entry name" value="POTASSIUM BINDING PROTEIN KBP"/>
    <property type="match status" value="1"/>
</dbReference>
<evidence type="ECO:0000313" key="3">
    <source>
        <dbReference type="EMBL" id="BDU68746.1"/>
    </source>
</evidence>
<evidence type="ECO:0000259" key="2">
    <source>
        <dbReference type="PROSITE" id="PS51782"/>
    </source>
</evidence>
<dbReference type="Proteomes" id="UP001242010">
    <property type="component" value="Chromosome"/>
</dbReference>
<dbReference type="EMBL" id="AP027079">
    <property type="protein sequence ID" value="BDU68746.1"/>
    <property type="molecule type" value="Genomic_DNA"/>
</dbReference>
<dbReference type="CDD" id="cd00118">
    <property type="entry name" value="LysM"/>
    <property type="match status" value="1"/>
</dbReference>
<dbReference type="PANTHER" id="PTHR34700:SF4">
    <property type="entry name" value="PHAGE-LIKE ELEMENT PBSX PROTEIN XKDP"/>
    <property type="match status" value="1"/>
</dbReference>
<dbReference type="SUPFAM" id="SSF54106">
    <property type="entry name" value="LysM domain"/>
    <property type="match status" value="1"/>
</dbReference>
<protein>
    <submittedName>
        <fullName evidence="3">Peptidoglycan-binding protein LysM</fullName>
    </submittedName>
</protein>
<evidence type="ECO:0000256" key="1">
    <source>
        <dbReference type="SAM" id="SignalP"/>
    </source>
</evidence>
<accession>A0ABN6UVK1</accession>
<gene>
    <name evidence="3" type="ORF">GETHOR_08470</name>
</gene>
<keyword evidence="4" id="KW-1185">Reference proteome</keyword>
<name>A0ABN6UVK1_9BACT</name>
<dbReference type="Gene3D" id="3.10.350.10">
    <property type="entry name" value="LysM domain"/>
    <property type="match status" value="1"/>
</dbReference>
<proteinExistence type="predicted"/>
<feature type="signal peptide" evidence="1">
    <location>
        <begin position="1"/>
        <end position="33"/>
    </location>
</feature>
<dbReference type="RefSeq" id="WP_286355382.1">
    <property type="nucleotide sequence ID" value="NZ_AP027079.1"/>
</dbReference>
<reference evidence="4" key="1">
    <citation type="journal article" date="2023" name="Int. J. Syst. Evol. Microbiol.">
        <title>Mesoterricola silvestris gen. nov., sp. nov., Mesoterricola sediminis sp. nov., Geothrix oryzae sp. nov., Geothrix edaphica sp. nov., Geothrix rubra sp. nov., and Geothrix limicola sp. nov., six novel members of Acidobacteriota isolated from soils.</title>
        <authorList>
            <person name="Itoh H."/>
            <person name="Sugisawa Y."/>
            <person name="Mise K."/>
            <person name="Xu Z."/>
            <person name="Kuniyasu M."/>
            <person name="Ushijima N."/>
            <person name="Kawano K."/>
            <person name="Kobayashi E."/>
            <person name="Shiratori Y."/>
            <person name="Masuda Y."/>
            <person name="Senoo K."/>
        </authorList>
    </citation>
    <scope>NUCLEOTIDE SEQUENCE [LARGE SCALE GENOMIC DNA]</scope>
    <source>
        <strain evidence="4">Red222</strain>
    </source>
</reference>
<dbReference type="PROSITE" id="PS51782">
    <property type="entry name" value="LYSM"/>
    <property type="match status" value="1"/>
</dbReference>
<dbReference type="InterPro" id="IPR036779">
    <property type="entry name" value="LysM_dom_sf"/>
</dbReference>